<evidence type="ECO:0000313" key="1">
    <source>
        <dbReference type="EMBL" id="QCD79000.1"/>
    </source>
</evidence>
<gene>
    <name evidence="1" type="ORF">DEO72_LG1g2637</name>
</gene>
<reference evidence="1 2" key="1">
    <citation type="submission" date="2019-04" db="EMBL/GenBank/DDBJ databases">
        <title>An improved genome assembly and genetic linkage map for asparagus bean, Vigna unguiculata ssp. sesquipedialis.</title>
        <authorList>
            <person name="Xia Q."/>
            <person name="Zhang R."/>
            <person name="Dong Y."/>
        </authorList>
    </citation>
    <scope>NUCLEOTIDE SEQUENCE [LARGE SCALE GENOMIC DNA]</scope>
    <source>
        <tissue evidence="1">Leaf</tissue>
    </source>
</reference>
<sequence>MTLVSKYDDEYVSLYVLNSRGNSLKGIHKLVDPSLEESYLIESVLKTLNELKAKTPQKGNFSGAKLKKSGKK</sequence>
<dbReference type="EMBL" id="CP039345">
    <property type="protein sequence ID" value="QCD79000.1"/>
    <property type="molecule type" value="Genomic_DNA"/>
</dbReference>
<keyword evidence="2" id="KW-1185">Reference proteome</keyword>
<accession>A0A4D6KQQ5</accession>
<dbReference type="Proteomes" id="UP000501690">
    <property type="component" value="Linkage Group LG1"/>
</dbReference>
<evidence type="ECO:0000313" key="2">
    <source>
        <dbReference type="Proteomes" id="UP000501690"/>
    </source>
</evidence>
<name>A0A4D6KQQ5_VIGUN</name>
<dbReference type="AlphaFoldDB" id="A0A4D6KQQ5"/>
<proteinExistence type="predicted"/>
<organism evidence="1 2">
    <name type="scientific">Vigna unguiculata</name>
    <name type="common">Cowpea</name>
    <dbReference type="NCBI Taxonomy" id="3917"/>
    <lineage>
        <taxon>Eukaryota</taxon>
        <taxon>Viridiplantae</taxon>
        <taxon>Streptophyta</taxon>
        <taxon>Embryophyta</taxon>
        <taxon>Tracheophyta</taxon>
        <taxon>Spermatophyta</taxon>
        <taxon>Magnoliopsida</taxon>
        <taxon>eudicotyledons</taxon>
        <taxon>Gunneridae</taxon>
        <taxon>Pentapetalae</taxon>
        <taxon>rosids</taxon>
        <taxon>fabids</taxon>
        <taxon>Fabales</taxon>
        <taxon>Fabaceae</taxon>
        <taxon>Papilionoideae</taxon>
        <taxon>50 kb inversion clade</taxon>
        <taxon>NPAAA clade</taxon>
        <taxon>indigoferoid/millettioid clade</taxon>
        <taxon>Phaseoleae</taxon>
        <taxon>Vigna</taxon>
    </lineage>
</organism>
<protein>
    <submittedName>
        <fullName evidence="1">Uncharacterized protein</fullName>
    </submittedName>
</protein>